<gene>
    <name evidence="2" type="ORF">Cch02nite_53710</name>
</gene>
<feature type="compositionally biased region" description="Basic and acidic residues" evidence="1">
    <location>
        <begin position="25"/>
        <end position="43"/>
    </location>
</feature>
<keyword evidence="3" id="KW-1185">Reference proteome</keyword>
<accession>A0A8J3K3R7</accession>
<organism evidence="2 3">
    <name type="scientific">Catellatospora chokoriensis</name>
    <dbReference type="NCBI Taxonomy" id="310353"/>
    <lineage>
        <taxon>Bacteria</taxon>
        <taxon>Bacillati</taxon>
        <taxon>Actinomycetota</taxon>
        <taxon>Actinomycetes</taxon>
        <taxon>Micromonosporales</taxon>
        <taxon>Micromonosporaceae</taxon>
        <taxon>Catellatospora</taxon>
    </lineage>
</organism>
<sequence length="61" mass="6648">MIFASVLGLLIVAMVIIGARRSRERSHLDPSRDVYFGDREPRPPHGPHGSNTESSSSSGPF</sequence>
<dbReference type="EMBL" id="BONG01000037">
    <property type="protein sequence ID" value="GIF91927.1"/>
    <property type="molecule type" value="Genomic_DNA"/>
</dbReference>
<name>A0A8J3K3R7_9ACTN</name>
<evidence type="ECO:0000313" key="3">
    <source>
        <dbReference type="Proteomes" id="UP000619293"/>
    </source>
</evidence>
<comment type="caution">
    <text evidence="2">The sequence shown here is derived from an EMBL/GenBank/DDBJ whole genome shotgun (WGS) entry which is preliminary data.</text>
</comment>
<evidence type="ECO:0000256" key="1">
    <source>
        <dbReference type="SAM" id="MobiDB-lite"/>
    </source>
</evidence>
<feature type="region of interest" description="Disordered" evidence="1">
    <location>
        <begin position="22"/>
        <end position="61"/>
    </location>
</feature>
<protein>
    <submittedName>
        <fullName evidence="2">Uncharacterized protein</fullName>
    </submittedName>
</protein>
<evidence type="ECO:0000313" key="2">
    <source>
        <dbReference type="EMBL" id="GIF91927.1"/>
    </source>
</evidence>
<dbReference type="AlphaFoldDB" id="A0A8J3K3R7"/>
<reference evidence="2 3" key="1">
    <citation type="submission" date="2021-01" db="EMBL/GenBank/DDBJ databases">
        <title>Whole genome shotgun sequence of Catellatospora chokoriensis NBRC 107358.</title>
        <authorList>
            <person name="Komaki H."/>
            <person name="Tamura T."/>
        </authorList>
    </citation>
    <scope>NUCLEOTIDE SEQUENCE [LARGE SCALE GENOMIC DNA]</scope>
    <source>
        <strain evidence="2 3">NBRC 107358</strain>
    </source>
</reference>
<dbReference type="Proteomes" id="UP000619293">
    <property type="component" value="Unassembled WGS sequence"/>
</dbReference>
<proteinExistence type="predicted"/>